<feature type="compositionally biased region" description="Low complexity" evidence="1">
    <location>
        <begin position="7"/>
        <end position="19"/>
    </location>
</feature>
<evidence type="ECO:0000256" key="1">
    <source>
        <dbReference type="SAM" id="MobiDB-lite"/>
    </source>
</evidence>
<dbReference type="Proteomes" id="UP000664169">
    <property type="component" value="Unassembled WGS sequence"/>
</dbReference>
<sequence length="399" mass="44439">MPPYIPPNTKKPITNPTRKPWTRPLFSSTISSSSSSPTSTNNELLPQGSNDKRKSRLREAPIQNDPLESAGLPSKGDTTLLNHAAQESYYTLLTSRYMDWCAASGNPCVVAADITSSGGAEEEAAAAAADLSQSFDDMSLDGSSFYATTTTTTAAKPNLNQPTMPPAFIQKELSTIHMSMRKLREALLSTGRTDAFAQQVYLFITRASLLSRTFESYHPALLHLLYVLHPRLALPLSSSTLHELVAYQILDTACRLGDYGEAYALRAQWRFTDRKVDGILRALVRDDWLAFWHMRDELDGYQRALVRWAEDGVRKHVFKCVGRAYLSVERRFVERGVGCLGRERRARVIGEGVERVVDGGNNGEEVSWGEIVRQHGVGWEEEGGMLVIRRVKNAVKMKS</sequence>
<evidence type="ECO:0000313" key="3">
    <source>
        <dbReference type="Proteomes" id="UP000664169"/>
    </source>
</evidence>
<reference evidence="2" key="1">
    <citation type="submission" date="2021-03" db="EMBL/GenBank/DDBJ databases">
        <authorList>
            <person name="Tagirdzhanova G."/>
        </authorList>
    </citation>
    <scope>NUCLEOTIDE SEQUENCE</scope>
</reference>
<accession>A0A8H3FDN1</accession>
<comment type="caution">
    <text evidence="2">The sequence shown here is derived from an EMBL/GenBank/DDBJ whole genome shotgun (WGS) entry which is preliminary data.</text>
</comment>
<feature type="compositionally biased region" description="Low complexity" evidence="1">
    <location>
        <begin position="27"/>
        <end position="40"/>
    </location>
</feature>
<dbReference type="PANTHER" id="PTHR39398">
    <property type="entry name" value="YALI0F14311P"/>
    <property type="match status" value="1"/>
</dbReference>
<dbReference type="EMBL" id="CAJPDQ010000017">
    <property type="protein sequence ID" value="CAF9921705.1"/>
    <property type="molecule type" value="Genomic_DNA"/>
</dbReference>
<feature type="region of interest" description="Disordered" evidence="1">
    <location>
        <begin position="1"/>
        <end position="55"/>
    </location>
</feature>
<dbReference type="AlphaFoldDB" id="A0A8H3FDN1"/>
<organism evidence="2 3">
    <name type="scientific">Gomphillus americanus</name>
    <dbReference type="NCBI Taxonomy" id="1940652"/>
    <lineage>
        <taxon>Eukaryota</taxon>
        <taxon>Fungi</taxon>
        <taxon>Dikarya</taxon>
        <taxon>Ascomycota</taxon>
        <taxon>Pezizomycotina</taxon>
        <taxon>Lecanoromycetes</taxon>
        <taxon>OSLEUM clade</taxon>
        <taxon>Ostropomycetidae</taxon>
        <taxon>Ostropales</taxon>
        <taxon>Graphidaceae</taxon>
        <taxon>Gomphilloideae</taxon>
        <taxon>Gomphillus</taxon>
    </lineage>
</organism>
<dbReference type="OrthoDB" id="2100128at2759"/>
<keyword evidence="3" id="KW-1185">Reference proteome</keyword>
<name>A0A8H3FDN1_9LECA</name>
<gene>
    <name evidence="2" type="ORF">GOMPHAMPRED_002369</name>
</gene>
<protein>
    <submittedName>
        <fullName evidence="2">Uncharacterized protein</fullName>
    </submittedName>
</protein>
<dbReference type="PANTHER" id="PTHR39398:SF1">
    <property type="entry name" value="CSN8_PSMD8_EIF3K DOMAIN-CONTAINING PROTEIN"/>
    <property type="match status" value="1"/>
</dbReference>
<evidence type="ECO:0000313" key="2">
    <source>
        <dbReference type="EMBL" id="CAF9921705.1"/>
    </source>
</evidence>
<proteinExistence type="predicted"/>